<dbReference type="InterPro" id="IPR024041">
    <property type="entry name" value="NH4_transpt_AmtB-like_dom"/>
</dbReference>
<feature type="transmembrane region" description="Helical" evidence="8">
    <location>
        <begin position="68"/>
        <end position="91"/>
    </location>
</feature>
<dbReference type="InterPro" id="IPR029020">
    <property type="entry name" value="Ammonium/urea_transptr"/>
</dbReference>
<comment type="similarity">
    <text evidence="2">Belongs to the ammonia transporter channel (TC 1.A.11.2) family.</text>
</comment>
<feature type="domain" description="Ammonium transporter AmtB-like" evidence="9">
    <location>
        <begin position="1"/>
        <end position="119"/>
    </location>
</feature>
<keyword evidence="7" id="KW-0924">Ammonia transport</keyword>
<dbReference type="EMBL" id="ABZS01000028">
    <property type="protein sequence ID" value="EEP61053.1"/>
    <property type="molecule type" value="Genomic_DNA"/>
</dbReference>
<dbReference type="AlphaFoldDB" id="C4FIN8"/>
<keyword evidence="3" id="KW-0813">Transport</keyword>
<dbReference type="Gene3D" id="1.10.3430.10">
    <property type="entry name" value="Ammonium transporter AmtB like domains"/>
    <property type="match status" value="1"/>
</dbReference>
<accession>C4FIN8</accession>
<comment type="subcellular location">
    <subcellularLocation>
        <location evidence="1">Membrane</location>
        <topology evidence="1">Multi-pass membrane protein</topology>
    </subcellularLocation>
</comment>
<name>C4FIN8_9AQUI</name>
<sequence>MIGLASGIVGFIGVYWLKSKLKYDDSLDAFGVHGLNGIWGAIATGIFANPSVNSAGKGLLYGNSAQVIVQFEAVLATIVYTAIMTTILYFITSVLTGGARVDEETEVIGLDESVHGERGFEI</sequence>
<gene>
    <name evidence="10" type="ORF">SULYE_0428</name>
</gene>
<evidence type="ECO:0000256" key="4">
    <source>
        <dbReference type="ARBA" id="ARBA00022692"/>
    </source>
</evidence>
<evidence type="ECO:0000256" key="6">
    <source>
        <dbReference type="ARBA" id="ARBA00023136"/>
    </source>
</evidence>
<evidence type="ECO:0000259" key="9">
    <source>
        <dbReference type="Pfam" id="PF00909"/>
    </source>
</evidence>
<evidence type="ECO:0000256" key="8">
    <source>
        <dbReference type="SAM" id="Phobius"/>
    </source>
</evidence>
<comment type="caution">
    <text evidence="10">The sequence shown here is derived from an EMBL/GenBank/DDBJ whole genome shotgun (WGS) entry which is preliminary data.</text>
</comment>
<keyword evidence="4 8" id="KW-0812">Transmembrane</keyword>
<evidence type="ECO:0000313" key="10">
    <source>
        <dbReference type="EMBL" id="EEP61053.1"/>
    </source>
</evidence>
<dbReference type="SUPFAM" id="SSF111352">
    <property type="entry name" value="Ammonium transporter"/>
    <property type="match status" value="1"/>
</dbReference>
<protein>
    <submittedName>
        <fullName evidence="10">Ammonium transporter NrgA</fullName>
    </submittedName>
</protein>
<dbReference type="Proteomes" id="UP000005540">
    <property type="component" value="Unassembled WGS sequence"/>
</dbReference>
<evidence type="ECO:0000256" key="2">
    <source>
        <dbReference type="ARBA" id="ARBA00005887"/>
    </source>
</evidence>
<evidence type="ECO:0000256" key="7">
    <source>
        <dbReference type="ARBA" id="ARBA00023177"/>
    </source>
</evidence>
<proteinExistence type="inferred from homology"/>
<evidence type="ECO:0000313" key="11">
    <source>
        <dbReference type="Proteomes" id="UP000005540"/>
    </source>
</evidence>
<feature type="transmembrane region" description="Helical" evidence="8">
    <location>
        <begin position="27"/>
        <end position="48"/>
    </location>
</feature>
<dbReference type="Pfam" id="PF00909">
    <property type="entry name" value="Ammonium_transp"/>
    <property type="match status" value="1"/>
</dbReference>
<dbReference type="InterPro" id="IPR001905">
    <property type="entry name" value="Ammonium_transpt"/>
</dbReference>
<keyword evidence="11" id="KW-1185">Reference proteome</keyword>
<evidence type="ECO:0000256" key="5">
    <source>
        <dbReference type="ARBA" id="ARBA00022989"/>
    </source>
</evidence>
<evidence type="ECO:0000256" key="1">
    <source>
        <dbReference type="ARBA" id="ARBA00004141"/>
    </source>
</evidence>
<dbReference type="GO" id="GO:0005886">
    <property type="term" value="C:plasma membrane"/>
    <property type="evidence" value="ECO:0007669"/>
    <property type="project" value="TreeGrafter"/>
</dbReference>
<dbReference type="GO" id="GO:0008519">
    <property type="term" value="F:ammonium channel activity"/>
    <property type="evidence" value="ECO:0007669"/>
    <property type="project" value="InterPro"/>
</dbReference>
<organism evidence="10 11">
    <name type="scientific">Sulfurihydrogenibium yellowstonense SS-5</name>
    <dbReference type="NCBI Taxonomy" id="432331"/>
    <lineage>
        <taxon>Bacteria</taxon>
        <taxon>Pseudomonadati</taxon>
        <taxon>Aquificota</taxon>
        <taxon>Aquificia</taxon>
        <taxon>Aquificales</taxon>
        <taxon>Hydrogenothermaceae</taxon>
        <taxon>Sulfurihydrogenibium</taxon>
    </lineage>
</organism>
<dbReference type="PANTHER" id="PTHR43029">
    <property type="entry name" value="AMMONIUM TRANSPORTER MEP2"/>
    <property type="match status" value="1"/>
</dbReference>
<dbReference type="PANTHER" id="PTHR43029:SF10">
    <property type="entry name" value="AMMONIUM TRANSPORTER MEP2"/>
    <property type="match status" value="1"/>
</dbReference>
<keyword evidence="5 8" id="KW-1133">Transmembrane helix</keyword>
<reference evidence="10 11" key="1">
    <citation type="submission" date="2009-04" db="EMBL/GenBank/DDBJ databases">
        <authorList>
            <person name="Reysenbach A.-L."/>
            <person name="Heidelberg J.F."/>
            <person name="Nelson W.C."/>
        </authorList>
    </citation>
    <scope>NUCLEOTIDE SEQUENCE [LARGE SCALE GENOMIC DNA]</scope>
    <source>
        <strain evidence="10 11">SS-5</strain>
    </source>
</reference>
<keyword evidence="6 8" id="KW-0472">Membrane</keyword>
<evidence type="ECO:0000256" key="3">
    <source>
        <dbReference type="ARBA" id="ARBA00022448"/>
    </source>
</evidence>